<dbReference type="AlphaFoldDB" id="I9DDE0"/>
<gene>
    <name evidence="2" type="ORF">JBW_00556</name>
</gene>
<keyword evidence="1" id="KW-0732">Signal</keyword>
<organism evidence="2 3">
    <name type="scientific">Pelosinus fermentans JBW45</name>
    <dbReference type="NCBI Taxonomy" id="1192197"/>
    <lineage>
        <taxon>Bacteria</taxon>
        <taxon>Bacillati</taxon>
        <taxon>Bacillota</taxon>
        <taxon>Negativicutes</taxon>
        <taxon>Selenomonadales</taxon>
        <taxon>Sporomusaceae</taxon>
        <taxon>Pelosinus</taxon>
    </lineage>
</organism>
<dbReference type="Gene3D" id="2.60.120.380">
    <property type="match status" value="1"/>
</dbReference>
<dbReference type="KEGG" id="pft:JBW_00556"/>
<sequence length="315" mass="34873" precursor="true">MIKNTILKKFAIPLVCLTLLIGLSTPAWAGTSFYLQTENEDNTKTNPLSNQNDTIATAQSKDYNLNTPSAIYYMNGTIKDRNDIDFYKFVYQKSAGSTASNGRFAITLEVSQRSNDYDLTLVDASNRTILTAQSYKQAAFQQNKIIRVPANTLINNTTYYVKIVPKTIGSPTSTDYTLKFIDNISTDTITPGTGVIHLVSYDGKLSAPAVANARRETLDPNAKVLSASLIATKSPYSTGINWQMCVTPGAKYQQKWYNANWNTGDVPEIKTAGFLLKDDWYIAFSGTSIKAGINLVQVDNPKLTLTYEYDTTFAF</sequence>
<dbReference type="STRING" id="1192197.JBW_00556"/>
<feature type="chain" id="PRO_5003719883" evidence="1">
    <location>
        <begin position="30"/>
        <end position="315"/>
    </location>
</feature>
<evidence type="ECO:0000313" key="2">
    <source>
        <dbReference type="EMBL" id="AJQ25908.1"/>
    </source>
</evidence>
<evidence type="ECO:0000313" key="3">
    <source>
        <dbReference type="Proteomes" id="UP000005361"/>
    </source>
</evidence>
<reference evidence="2 3" key="1">
    <citation type="journal article" date="2015" name="Genome Announc.">
        <title>Complete Genome Sequence of Pelosinus fermentans JBW45, a Member of a Remarkably Competitive Group of Negativicutes in the Firmicutes Phylum.</title>
        <authorList>
            <person name="De Leon K.B."/>
            <person name="Utturkar S.M."/>
            <person name="Camilleri L.B."/>
            <person name="Elias D.A."/>
            <person name="Arkin A.P."/>
            <person name="Fields M.W."/>
            <person name="Brown S.D."/>
            <person name="Wall J.D."/>
        </authorList>
    </citation>
    <scope>NUCLEOTIDE SEQUENCE [LARGE SCALE GENOMIC DNA]</scope>
    <source>
        <strain evidence="2 3">JBW45</strain>
    </source>
</reference>
<dbReference type="HOGENOM" id="CLU_882351_0_0_9"/>
<feature type="signal peptide" evidence="1">
    <location>
        <begin position="1"/>
        <end position="29"/>
    </location>
</feature>
<name>I9DDE0_9FIRM</name>
<dbReference type="EMBL" id="CP010978">
    <property type="protein sequence ID" value="AJQ25908.1"/>
    <property type="molecule type" value="Genomic_DNA"/>
</dbReference>
<dbReference type="Proteomes" id="UP000005361">
    <property type="component" value="Chromosome"/>
</dbReference>
<dbReference type="RefSeq" id="WP_007958845.1">
    <property type="nucleotide sequence ID" value="NZ_CP010978.1"/>
</dbReference>
<evidence type="ECO:0000256" key="1">
    <source>
        <dbReference type="SAM" id="SignalP"/>
    </source>
</evidence>
<accession>I9DDE0</accession>
<protein>
    <submittedName>
        <fullName evidence="2">Uncharacterized protein</fullName>
    </submittedName>
</protein>
<reference evidence="3" key="2">
    <citation type="submission" date="2015-02" db="EMBL/GenBank/DDBJ databases">
        <title>Complete Genome Sequence of Pelosinus fermentans JBW45.</title>
        <authorList>
            <person name="De Leon K.B."/>
            <person name="Utturkar S.M."/>
            <person name="Camilleri L.B."/>
            <person name="Arkin A.P."/>
            <person name="Fields M.W."/>
            <person name="Brown S.D."/>
            <person name="Wall J.D."/>
        </authorList>
    </citation>
    <scope>NUCLEOTIDE SEQUENCE [LARGE SCALE GENOMIC DNA]</scope>
    <source>
        <strain evidence="3">JBW45</strain>
    </source>
</reference>
<proteinExistence type="predicted"/>